<gene>
    <name evidence="8" type="ORF">B0H67DRAFT_597741</name>
</gene>
<evidence type="ECO:0000256" key="3">
    <source>
        <dbReference type="ARBA" id="ARBA00016197"/>
    </source>
</evidence>
<accession>A0AA40EE68</accession>
<dbReference type="InterPro" id="IPR051035">
    <property type="entry name" value="Mito_inheritance_9"/>
</dbReference>
<keyword evidence="4" id="KW-0809">Transit peptide</keyword>
<dbReference type="Proteomes" id="UP001172102">
    <property type="component" value="Unassembled WGS sequence"/>
</dbReference>
<keyword evidence="5" id="KW-0496">Mitochondrion</keyword>
<comment type="similarity">
    <text evidence="2">Belongs to the AIM9 family.</text>
</comment>
<evidence type="ECO:0000256" key="4">
    <source>
        <dbReference type="ARBA" id="ARBA00022946"/>
    </source>
</evidence>
<name>A0AA40EE68_9PEZI</name>
<evidence type="ECO:0000313" key="8">
    <source>
        <dbReference type="EMBL" id="KAK0732033.1"/>
    </source>
</evidence>
<dbReference type="GO" id="GO:0005739">
    <property type="term" value="C:mitochondrion"/>
    <property type="evidence" value="ECO:0007669"/>
    <property type="project" value="UniProtKB-SubCell"/>
</dbReference>
<dbReference type="PANTHER" id="PTHR36091">
    <property type="entry name" value="ALTERED INHERITANCE OF MITOCHONDRIA PROTEIN 9, MITOCHONDRIAL"/>
    <property type="match status" value="1"/>
</dbReference>
<dbReference type="Pfam" id="PF01636">
    <property type="entry name" value="APH"/>
    <property type="match status" value="1"/>
</dbReference>
<evidence type="ECO:0000259" key="7">
    <source>
        <dbReference type="Pfam" id="PF01636"/>
    </source>
</evidence>
<evidence type="ECO:0000256" key="6">
    <source>
        <dbReference type="ARBA" id="ARBA00031849"/>
    </source>
</evidence>
<organism evidence="8 9">
    <name type="scientific">Lasiosphaeris hirsuta</name>
    <dbReference type="NCBI Taxonomy" id="260670"/>
    <lineage>
        <taxon>Eukaryota</taxon>
        <taxon>Fungi</taxon>
        <taxon>Dikarya</taxon>
        <taxon>Ascomycota</taxon>
        <taxon>Pezizomycotina</taxon>
        <taxon>Sordariomycetes</taxon>
        <taxon>Sordariomycetidae</taxon>
        <taxon>Sordariales</taxon>
        <taxon>Lasiosphaeriaceae</taxon>
        <taxon>Lasiosphaeris</taxon>
    </lineage>
</organism>
<keyword evidence="9" id="KW-1185">Reference proteome</keyword>
<comment type="caution">
    <text evidence="8">The sequence shown here is derived from an EMBL/GenBank/DDBJ whole genome shotgun (WGS) entry which is preliminary data.</text>
</comment>
<reference evidence="8" key="1">
    <citation type="submission" date="2023-06" db="EMBL/GenBank/DDBJ databases">
        <title>Genome-scale phylogeny and comparative genomics of the fungal order Sordariales.</title>
        <authorList>
            <consortium name="Lawrence Berkeley National Laboratory"/>
            <person name="Hensen N."/>
            <person name="Bonometti L."/>
            <person name="Westerberg I."/>
            <person name="Brannstrom I.O."/>
            <person name="Guillou S."/>
            <person name="Cros-Aarteil S."/>
            <person name="Calhoun S."/>
            <person name="Haridas S."/>
            <person name="Kuo A."/>
            <person name="Mondo S."/>
            <person name="Pangilinan J."/>
            <person name="Riley R."/>
            <person name="Labutti K."/>
            <person name="Andreopoulos B."/>
            <person name="Lipzen A."/>
            <person name="Chen C."/>
            <person name="Yanf M."/>
            <person name="Daum C."/>
            <person name="Ng V."/>
            <person name="Clum A."/>
            <person name="Steindorff A."/>
            <person name="Ohm R."/>
            <person name="Martin F."/>
            <person name="Silar P."/>
            <person name="Natvig D."/>
            <person name="Lalanne C."/>
            <person name="Gautier V."/>
            <person name="Ament-Velasquez S.L."/>
            <person name="Kruys A."/>
            <person name="Hutchinson M.I."/>
            <person name="Powell A.J."/>
            <person name="Barry K."/>
            <person name="Miller A.N."/>
            <person name="Grigoriev I.V."/>
            <person name="Debuchy R."/>
            <person name="Gladieux P."/>
            <person name="Thoren M.H."/>
            <person name="Johannesson H."/>
        </authorList>
    </citation>
    <scope>NUCLEOTIDE SEQUENCE</scope>
    <source>
        <strain evidence="8">SMH4607-1</strain>
    </source>
</reference>
<protein>
    <recommendedName>
        <fullName evidence="3">Altered inheritance of mitochondria protein 9, mitochondrial</fullName>
    </recommendedName>
    <alternativeName>
        <fullName evidence="6">Found in mitochondrial proteome protein 29</fullName>
    </alternativeName>
</protein>
<dbReference type="InterPro" id="IPR002575">
    <property type="entry name" value="Aminoglycoside_PTrfase"/>
</dbReference>
<dbReference type="AlphaFoldDB" id="A0AA40EE68"/>
<evidence type="ECO:0000256" key="5">
    <source>
        <dbReference type="ARBA" id="ARBA00023128"/>
    </source>
</evidence>
<proteinExistence type="inferred from homology"/>
<dbReference type="InterPro" id="IPR011009">
    <property type="entry name" value="Kinase-like_dom_sf"/>
</dbReference>
<dbReference type="Gene3D" id="3.90.1200.10">
    <property type="match status" value="1"/>
</dbReference>
<dbReference type="SUPFAM" id="SSF56112">
    <property type="entry name" value="Protein kinase-like (PK-like)"/>
    <property type="match status" value="1"/>
</dbReference>
<dbReference type="EMBL" id="JAUKUA010000001">
    <property type="protein sequence ID" value="KAK0732033.1"/>
    <property type="molecule type" value="Genomic_DNA"/>
</dbReference>
<evidence type="ECO:0000256" key="2">
    <source>
        <dbReference type="ARBA" id="ARBA00005543"/>
    </source>
</evidence>
<sequence length="345" mass="39245">MHSLQFPEYGSIYFDSASFGARHRIPLLDGFFIGPSLAPIYWAECAPGEGRWYKRRQPNRGPWTTFEAFTQGLLDTGVSYFPPETAPSTLEYYGTVEESLELLAALGKVTAELSKDPRVQMVSEPKLFHNDLHMRNIFVSRDDATKITGVIDWQSTTLDPVLLYAHMTPDLCISPRFTEDLLKEEGEEERNGNDVYETAATADVDRCRKTWELSLHVHARKLHDARALDEALLRPYRQCFSTWQYGATATRDVLKELSARWDELALPGQPPYQPTNEELHALDVGPDGWVPTERWDDVLELHEEFYNNWMDAARTAGDEGMTEEKATKMWPFDPPVSLGQIGRAG</sequence>
<comment type="subcellular location">
    <subcellularLocation>
        <location evidence="1">Mitochondrion</location>
    </subcellularLocation>
</comment>
<evidence type="ECO:0000256" key="1">
    <source>
        <dbReference type="ARBA" id="ARBA00004173"/>
    </source>
</evidence>
<evidence type="ECO:0000313" key="9">
    <source>
        <dbReference type="Proteomes" id="UP001172102"/>
    </source>
</evidence>
<dbReference type="PANTHER" id="PTHR36091:SF1">
    <property type="entry name" value="ALTERED INHERITANCE OF MITOCHONDRIA PROTEIN 9, MITOCHONDRIAL"/>
    <property type="match status" value="1"/>
</dbReference>
<feature type="domain" description="Aminoglycoside phosphotransferase" evidence="7">
    <location>
        <begin position="106"/>
        <end position="162"/>
    </location>
</feature>